<proteinExistence type="predicted"/>
<dbReference type="PANTHER" id="PTHR46008">
    <property type="entry name" value="LEAF RUST 10 DISEASE-RESISTANCE LOCUS RECEPTOR-LIKE PROTEIN KINASE-LIKE 1.4"/>
    <property type="match status" value="1"/>
</dbReference>
<dbReference type="PROSITE" id="PS00107">
    <property type="entry name" value="PROTEIN_KINASE_ATP"/>
    <property type="match status" value="1"/>
</dbReference>
<dbReference type="InterPro" id="IPR000719">
    <property type="entry name" value="Prot_kinase_dom"/>
</dbReference>
<accession>A0AAV6NUC6</accession>
<feature type="non-terminal residue" evidence="8">
    <location>
        <position position="1"/>
    </location>
</feature>
<keyword evidence="8" id="KW-0418">Kinase</keyword>
<keyword evidence="5" id="KW-1133">Transmembrane helix</keyword>
<protein>
    <submittedName>
        <fullName evidence="8">LEAF RUST 10 DISEASE-RESISTANCE LOCUS RECEPTOR-LIKE PROTEIN KINASE-like 1.5</fullName>
    </submittedName>
</protein>
<dbReference type="Proteomes" id="UP000685013">
    <property type="component" value="Chromosome 4"/>
</dbReference>
<sequence length="436" mass="48715">MPSPSPSLTLLAILLSFFIHLVQSLTSSCPPFSSKPLFPFSSLPGHGHPSFHLRCSSPHSLLSINGLSFSLLSFNATSSTLLLSPLPLTLNESTHTCFSPRFSFIPTRSINFSASPFRISDGYCSRLSVLRPCSPPRLPNCSHCPWDCNLIKRPLHLLHGCGVERRSVSKQGCQGEVLEYLDRILRLGIEVEWDTDQDPYFVKCKDCEARNGDCGFNSSDPDRHFICYHTQTRYSFPNRIAILFSVFALICLFLVIAVTTVFLRSRWLRSLASEVDPTAQFLSRHRSPNLLPPVFPYEELESSTNRFDPKRKLGDGGFGSVYLGQLNDGRLVAVKYLHKHHGASRERREMALADLVVSKIQMGQLHQVVDSVLGIDGEVIDGVEAVAELAFRCVAADKDDRPDAKEIVEELRRIRNRTRGGDRSSISNVGDDVDIR</sequence>
<keyword evidence="5" id="KW-0812">Transmembrane</keyword>
<keyword evidence="6" id="KW-0732">Signal</keyword>
<evidence type="ECO:0000256" key="2">
    <source>
        <dbReference type="ARBA" id="ARBA00022840"/>
    </source>
</evidence>
<keyword evidence="5" id="KW-0472">Membrane</keyword>
<keyword evidence="3" id="KW-0325">Glycoprotein</keyword>
<evidence type="ECO:0000313" key="9">
    <source>
        <dbReference type="Proteomes" id="UP000685013"/>
    </source>
</evidence>
<comment type="caution">
    <text evidence="8">The sequence shown here is derived from an EMBL/GenBank/DDBJ whole genome shotgun (WGS) entry which is preliminary data.</text>
</comment>
<evidence type="ECO:0000256" key="4">
    <source>
        <dbReference type="PROSITE-ProRule" id="PRU10141"/>
    </source>
</evidence>
<dbReference type="GO" id="GO:0005524">
    <property type="term" value="F:ATP binding"/>
    <property type="evidence" value="ECO:0007669"/>
    <property type="project" value="UniProtKB-UniRule"/>
</dbReference>
<dbReference type="PANTHER" id="PTHR46008:SF18">
    <property type="entry name" value="PROTEIN KINASE DOMAIN-CONTAINING PROTEIN"/>
    <property type="match status" value="1"/>
</dbReference>
<feature type="domain" description="Protein kinase" evidence="7">
    <location>
        <begin position="307"/>
        <end position="436"/>
    </location>
</feature>
<feature type="transmembrane region" description="Helical" evidence="5">
    <location>
        <begin position="240"/>
        <end position="263"/>
    </location>
</feature>
<name>A0AAV6NUC6_9ROSI</name>
<gene>
    <name evidence="8" type="primary">LRK10L-1.5</name>
    <name evidence="8" type="ORF">SDJN03_06630</name>
</gene>
<evidence type="ECO:0000256" key="3">
    <source>
        <dbReference type="ARBA" id="ARBA00023180"/>
    </source>
</evidence>
<feature type="signal peptide" evidence="6">
    <location>
        <begin position="1"/>
        <end position="24"/>
    </location>
</feature>
<dbReference type="AlphaFoldDB" id="A0AAV6NUC6"/>
<reference evidence="8 9" key="1">
    <citation type="journal article" date="2021" name="Hortic Res">
        <title>The domestication of Cucurbita argyrosperma as revealed by the genome of its wild relative.</title>
        <authorList>
            <person name="Barrera-Redondo J."/>
            <person name="Sanchez-de la Vega G."/>
            <person name="Aguirre-Liguori J.A."/>
            <person name="Castellanos-Morales G."/>
            <person name="Gutierrez-Guerrero Y.T."/>
            <person name="Aguirre-Dugua X."/>
            <person name="Aguirre-Planter E."/>
            <person name="Tenaillon M.I."/>
            <person name="Lira-Saade R."/>
            <person name="Eguiarte L.E."/>
        </authorList>
    </citation>
    <scope>NUCLEOTIDE SEQUENCE [LARGE SCALE GENOMIC DNA]</scope>
    <source>
        <strain evidence="8">JBR-2021</strain>
    </source>
</reference>
<organism evidence="8 9">
    <name type="scientific">Cucurbita argyrosperma subsp. sororia</name>
    <dbReference type="NCBI Taxonomy" id="37648"/>
    <lineage>
        <taxon>Eukaryota</taxon>
        <taxon>Viridiplantae</taxon>
        <taxon>Streptophyta</taxon>
        <taxon>Embryophyta</taxon>
        <taxon>Tracheophyta</taxon>
        <taxon>Spermatophyta</taxon>
        <taxon>Magnoliopsida</taxon>
        <taxon>eudicotyledons</taxon>
        <taxon>Gunneridae</taxon>
        <taxon>Pentapetalae</taxon>
        <taxon>rosids</taxon>
        <taxon>fabids</taxon>
        <taxon>Cucurbitales</taxon>
        <taxon>Cucurbitaceae</taxon>
        <taxon>Cucurbiteae</taxon>
        <taxon>Cucurbita</taxon>
    </lineage>
</organism>
<keyword evidence="2 4" id="KW-0067">ATP-binding</keyword>
<evidence type="ECO:0000259" key="7">
    <source>
        <dbReference type="PROSITE" id="PS50011"/>
    </source>
</evidence>
<keyword evidence="8" id="KW-0808">Transferase</keyword>
<dbReference type="EMBL" id="JAGKQH010000004">
    <property type="protein sequence ID" value="KAG6601397.1"/>
    <property type="molecule type" value="Genomic_DNA"/>
</dbReference>
<dbReference type="PROSITE" id="PS50011">
    <property type="entry name" value="PROTEIN_KINASE_DOM"/>
    <property type="match status" value="1"/>
</dbReference>
<evidence type="ECO:0000313" key="8">
    <source>
        <dbReference type="EMBL" id="KAG6601397.1"/>
    </source>
</evidence>
<feature type="chain" id="PRO_5043406189" evidence="6">
    <location>
        <begin position="25"/>
        <end position="436"/>
    </location>
</feature>
<evidence type="ECO:0000256" key="6">
    <source>
        <dbReference type="SAM" id="SignalP"/>
    </source>
</evidence>
<dbReference type="InterPro" id="IPR032872">
    <property type="entry name" value="WAK_assoc_C"/>
</dbReference>
<dbReference type="InterPro" id="IPR017441">
    <property type="entry name" value="Protein_kinase_ATP_BS"/>
</dbReference>
<evidence type="ECO:0000256" key="1">
    <source>
        <dbReference type="ARBA" id="ARBA00022741"/>
    </source>
</evidence>
<dbReference type="Pfam" id="PF14380">
    <property type="entry name" value="WAK_assoc"/>
    <property type="match status" value="1"/>
</dbReference>
<feature type="binding site" evidence="4">
    <location>
        <position position="335"/>
    </location>
    <ligand>
        <name>ATP</name>
        <dbReference type="ChEBI" id="CHEBI:30616"/>
    </ligand>
</feature>
<evidence type="ECO:0000256" key="5">
    <source>
        <dbReference type="SAM" id="Phobius"/>
    </source>
</evidence>
<keyword evidence="9" id="KW-1185">Reference proteome</keyword>
<keyword evidence="8" id="KW-0675">Receptor</keyword>
<dbReference type="GO" id="GO:0004672">
    <property type="term" value="F:protein kinase activity"/>
    <property type="evidence" value="ECO:0007669"/>
    <property type="project" value="InterPro"/>
</dbReference>
<keyword evidence="1 4" id="KW-0547">Nucleotide-binding</keyword>